<protein>
    <submittedName>
        <fullName evidence="1">Uncharacterized protein</fullName>
    </submittedName>
</protein>
<evidence type="ECO:0000313" key="1">
    <source>
        <dbReference type="EMBL" id="MBK1883851.1"/>
    </source>
</evidence>
<evidence type="ECO:0000313" key="2">
    <source>
        <dbReference type="Proteomes" id="UP000603141"/>
    </source>
</evidence>
<reference evidence="1" key="1">
    <citation type="submission" date="2021-01" db="EMBL/GenBank/DDBJ databases">
        <title>Modified the classification status of verrucomicrobia.</title>
        <authorList>
            <person name="Feng X."/>
        </authorList>
    </citation>
    <scope>NUCLEOTIDE SEQUENCE</scope>
    <source>
        <strain evidence="1">KCTC 22041</strain>
    </source>
</reference>
<name>A0A934VS32_9BACT</name>
<dbReference type="RefSeq" id="WP_200272426.1">
    <property type="nucleotide sequence ID" value="NZ_JAENIJ010000029.1"/>
</dbReference>
<gene>
    <name evidence="1" type="ORF">JIN85_15645</name>
</gene>
<dbReference type="AlphaFoldDB" id="A0A934VS32"/>
<accession>A0A934VS32</accession>
<dbReference type="Proteomes" id="UP000603141">
    <property type="component" value="Unassembled WGS sequence"/>
</dbReference>
<proteinExistence type="predicted"/>
<sequence>MKRVVTICGVDANLAAVQAVFYQNAKDVNFTAPGKSTCIGNNLSGDVSTMTPRNLPFITGTNGVAAALIAVEQTVGTWKCTRAIPKDAKFHEWNYLAPSHSGNRHQDSKPITGNA</sequence>
<dbReference type="EMBL" id="JAENIJ010000029">
    <property type="protein sequence ID" value="MBK1883851.1"/>
    <property type="molecule type" value="Genomic_DNA"/>
</dbReference>
<comment type="caution">
    <text evidence="1">The sequence shown here is derived from an EMBL/GenBank/DDBJ whole genome shotgun (WGS) entry which is preliminary data.</text>
</comment>
<organism evidence="1 2">
    <name type="scientific">Luteolibacter pohnpeiensis</name>
    <dbReference type="NCBI Taxonomy" id="454153"/>
    <lineage>
        <taxon>Bacteria</taxon>
        <taxon>Pseudomonadati</taxon>
        <taxon>Verrucomicrobiota</taxon>
        <taxon>Verrucomicrobiia</taxon>
        <taxon>Verrucomicrobiales</taxon>
        <taxon>Verrucomicrobiaceae</taxon>
        <taxon>Luteolibacter</taxon>
    </lineage>
</organism>
<keyword evidence="2" id="KW-1185">Reference proteome</keyword>